<reference evidence="3" key="1">
    <citation type="submission" date="2015-09" db="EMBL/GenBank/DDBJ databases">
        <authorList>
            <consortium name="Pathogen Informatics"/>
        </authorList>
    </citation>
    <scope>NUCLEOTIDE SEQUENCE [LARGE SCALE GENOMIC DNA]</scope>
    <source>
        <strain evidence="3">Lake Konstanz</strain>
    </source>
</reference>
<gene>
    <name evidence="2" type="ORF">BSAL_81110</name>
</gene>
<feature type="compositionally biased region" description="Low complexity" evidence="1">
    <location>
        <begin position="896"/>
        <end position="906"/>
    </location>
</feature>
<evidence type="ECO:0000313" key="3">
    <source>
        <dbReference type="Proteomes" id="UP000051952"/>
    </source>
</evidence>
<protein>
    <submittedName>
        <fullName evidence="2">Uncharacterized protein</fullName>
    </submittedName>
</protein>
<feature type="region of interest" description="Disordered" evidence="1">
    <location>
        <begin position="105"/>
        <end position="131"/>
    </location>
</feature>
<feature type="compositionally biased region" description="Low complexity" evidence="1">
    <location>
        <begin position="959"/>
        <end position="973"/>
    </location>
</feature>
<evidence type="ECO:0000256" key="1">
    <source>
        <dbReference type="SAM" id="MobiDB-lite"/>
    </source>
</evidence>
<feature type="region of interest" description="Disordered" evidence="1">
    <location>
        <begin position="169"/>
        <end position="189"/>
    </location>
</feature>
<dbReference type="VEuPathDB" id="TriTrypDB:BSAL_81110"/>
<sequence>MLPHVRRPMSSNPRSDALHLLFLQRQGDEGDKSPPATSSSAKFQTVVVATAEGELGCPHCCEMFKDEVSLRSHVFRCRMDHEIDPLLPLNILYRRHRMQEVAHIPVSQRRTQSARGKVDRYSSANTTMEPRLPHDDLTRIMRPIERSADIEHKQLISPRLSSRVVPTPPILPTSQASHRRQAGVYGGSNKKMTNADSLELWQKPLRILLANTSVRSGNVFAVSDKLVSSLLALATQPLEDDCVLDLSSLAVIHQCDVALLVRVLSPSRRAEALPITTLNISGCTFEHMSSEEALLESLRCHPTLQNLLSNSTTWKLRVRYQSTTTFPSLGAVLQRCALNSMRARLEASERELELQASAFKSWQRQHLQERQHVDVCALEERTALAKDEIADRKVIQEFAARTTHNQVQLEKKRRIKEKKEVQRGEVVVAEERARGRMAAAFLSLLLNIYEQLESAARRELIEERELCRLRLRVEDREDVFRAKIHEIQRVEREAAQRLEVESHLEVRLVQVMAESAEELEQIGKQKARHKAYTQWRRRQKEELDHMIRQERLARDTIRGEEDGYFVSGREKLSRTIESIQIRYANQREYVETSENNVRSIVEKSMISWMQLSLHFFESETRLILSWQNSVAKENSRVECLTTLPTLELVEGAPQPLTLFGAATPGHDAPHPIPVFPSSVKLQLSMGPEWQQRFHDITQRCKRASQDEMSAFSEHMQGLNRFCRLFRDSYAIAFETPLEELRNSYMQPLTRMQQIMSGASSTTAPRASVSPPFGSWTPPNEDLSVSIRRDKSKRKLSVAPLPIEPVSDPVFLELSQKALRWRGAWHDRFSPHHVKNEKESIRHAFVEFTIEDSVTSPASPTKAQRSEDDLSSTHRLQTKTSRSYYADEVLIVPAEQSASQVDVDQSSPTTSPHANTSLNDFDTATGRSESVTSASPIMPSGARNTLRVDIRLPSEDADLDSSLSSDPRTPSSNSKARGKEAHCLSTDDISAELQKVLYQCIVSGADMQRRGGCGLVKISFTIAATVTVSNVYCDALLAPDVFGYAPRMPVVETRNIVIETRGSCFIGVVPSCFVIVSPEQPLPIELPPRILVEKQMDEVIIFPSIYKINGPLQVHRSKMSSMLATAEDANQGFAGGALTIEVVDGSSSDRLSLRDDLPSLKFECHEKTRAVRTITLNGSTIGEVVDGSIQSTKYVLSTNNLHVAPRVVISLRDLASAASRISPESVKTILTRLRYHNYDVDPQEGPRIVRVTLRGSNGAQSVLDTHFEIEGIDKPTELRIVHQKVTHRAPFLSCPPVLRSSLINTFLPVFPMCVVFDEDTDRFSGGGLRLTLQGGVKGDTLVFVPDTRVLSLVDEMIDTLPVLRIVDQNQVVFQDRVVATLIEGNVALDQEFLDASTASETPSLRFEFASDDECSISAVQAILSVTRKCRLNPGLNLPFNATLQREVLCELQIQDNEQPTHITETVTVRAAGHSIQLPDKAAVIDFKEGSPPIKIGNIDVSNDRVKPITTFSGSQILVYIGDGYTEGDVIGLKQDDTEYKILEQKRSA</sequence>
<keyword evidence="3" id="KW-1185">Reference proteome</keyword>
<organism evidence="2 3">
    <name type="scientific">Bodo saltans</name>
    <name type="common">Flagellated protozoan</name>
    <dbReference type="NCBI Taxonomy" id="75058"/>
    <lineage>
        <taxon>Eukaryota</taxon>
        <taxon>Discoba</taxon>
        <taxon>Euglenozoa</taxon>
        <taxon>Kinetoplastea</taxon>
        <taxon>Metakinetoplastina</taxon>
        <taxon>Eubodonida</taxon>
        <taxon>Bodonidae</taxon>
        <taxon>Bodo</taxon>
    </lineage>
</organism>
<evidence type="ECO:0000313" key="2">
    <source>
        <dbReference type="EMBL" id="CUG55221.1"/>
    </source>
</evidence>
<feature type="compositionally biased region" description="Polar residues" evidence="1">
    <location>
        <begin position="852"/>
        <end position="862"/>
    </location>
</feature>
<feature type="region of interest" description="Disordered" evidence="1">
    <location>
        <begin position="852"/>
        <end position="877"/>
    </location>
</feature>
<feature type="non-terminal residue" evidence="2">
    <location>
        <position position="1547"/>
    </location>
</feature>
<dbReference type="EMBL" id="CYKH01000868">
    <property type="protein sequence ID" value="CUG55221.1"/>
    <property type="molecule type" value="Genomic_DNA"/>
</dbReference>
<proteinExistence type="predicted"/>
<feature type="region of interest" description="Disordered" evidence="1">
    <location>
        <begin position="896"/>
        <end position="979"/>
    </location>
</feature>
<feature type="compositionally biased region" description="Polar residues" evidence="1">
    <location>
        <begin position="907"/>
        <end position="934"/>
    </location>
</feature>
<accession>A0A0S4IYH6</accession>
<dbReference type="Proteomes" id="UP000051952">
    <property type="component" value="Unassembled WGS sequence"/>
</dbReference>
<name>A0A0S4IYH6_BODSA</name>